<keyword evidence="2" id="KW-1185">Reference proteome</keyword>
<evidence type="ECO:0000313" key="2">
    <source>
        <dbReference type="Proteomes" id="UP000438914"/>
    </source>
</evidence>
<sequence>MEQETLFHLIALGDKAADTLLKLRSDLDEWFETELLSNNKYHYLVALIDEYASPNDLPRVDIDETGKLKVFVIDISDEPRAKEWGNVLSYIWIPKEGQYGTVKDLFQIVCRDSLLVHGLISFDFKDWRKLASGANTIKISTLHLDESSVLQLDEWPVDCTTDGKYLIVLGSPTFQKTQMDEYTKGLNTLYNRLPSEALAYWTIVGKELAKEDAYIALIQLIPLT</sequence>
<name>A0A7K0KFY9_9BACT</name>
<dbReference type="EMBL" id="VUNG01000020">
    <property type="protein sequence ID" value="MST84754.1"/>
    <property type="molecule type" value="Genomic_DNA"/>
</dbReference>
<gene>
    <name evidence="1" type="ORF">FYJ73_08760</name>
</gene>
<evidence type="ECO:0000313" key="1">
    <source>
        <dbReference type="EMBL" id="MST84754.1"/>
    </source>
</evidence>
<dbReference type="Proteomes" id="UP000438914">
    <property type="component" value="Unassembled WGS sequence"/>
</dbReference>
<accession>A0A7K0KFY9</accession>
<dbReference type="AlphaFoldDB" id="A0A7K0KFY9"/>
<reference evidence="1 2" key="1">
    <citation type="submission" date="2019-08" db="EMBL/GenBank/DDBJ databases">
        <title>In-depth cultivation of the pig gut microbiome towards novel bacterial diversity and tailored functional studies.</title>
        <authorList>
            <person name="Wylensek D."/>
            <person name="Hitch T.C.A."/>
            <person name="Clavel T."/>
        </authorList>
    </citation>
    <scope>NUCLEOTIDE SEQUENCE [LARGE SCALE GENOMIC DNA]</scope>
    <source>
        <strain evidence="1 2">LKV-178-WT-2A</strain>
    </source>
</reference>
<organism evidence="1 2">
    <name type="scientific">Hallella mizrahii</name>
    <dbReference type="NCBI Taxonomy" id="2606637"/>
    <lineage>
        <taxon>Bacteria</taxon>
        <taxon>Pseudomonadati</taxon>
        <taxon>Bacteroidota</taxon>
        <taxon>Bacteroidia</taxon>
        <taxon>Bacteroidales</taxon>
        <taxon>Prevotellaceae</taxon>
        <taxon>Hallella</taxon>
    </lineage>
</organism>
<protein>
    <submittedName>
        <fullName evidence="1">Uncharacterized protein</fullName>
    </submittedName>
</protein>
<proteinExistence type="predicted"/>
<dbReference type="RefSeq" id="WP_154534329.1">
    <property type="nucleotide sequence ID" value="NZ_VUNG01000020.1"/>
</dbReference>
<comment type="caution">
    <text evidence="1">The sequence shown here is derived from an EMBL/GenBank/DDBJ whole genome shotgun (WGS) entry which is preliminary data.</text>
</comment>